<protein>
    <submittedName>
        <fullName evidence="1">Uncharacterized protein</fullName>
    </submittedName>
</protein>
<evidence type="ECO:0000313" key="2">
    <source>
        <dbReference type="Proteomes" id="UP000660262"/>
    </source>
</evidence>
<dbReference type="EMBL" id="BNJQ01000010">
    <property type="protein sequence ID" value="GHP05661.1"/>
    <property type="molecule type" value="Genomic_DNA"/>
</dbReference>
<keyword evidence="2" id="KW-1185">Reference proteome</keyword>
<gene>
    <name evidence="1" type="ORF">PPROV_000441100</name>
</gene>
<reference evidence="1" key="1">
    <citation type="submission" date="2020-10" db="EMBL/GenBank/DDBJ databases">
        <title>Unveiling of a novel bifunctional photoreceptor, Dualchrome1, isolated from a cosmopolitan green alga.</title>
        <authorList>
            <person name="Suzuki S."/>
            <person name="Kawachi M."/>
        </authorList>
    </citation>
    <scope>NUCLEOTIDE SEQUENCE</scope>
    <source>
        <strain evidence="1">NIES 2893</strain>
    </source>
</reference>
<sequence>MSMLEVTDHGPVQVGHFSGNFFWCWTAACQLAFTVPMALKGITAVTNTRRPYENHRAARFYRNVHRLKRKKGVVQPPAEGEEPWVDRPMGKMNWNTASWLKHADAQGPKGRFGYLPHIPYEHSVWRAYYRNELKRKDWDEMYAGNDPVYPTHL</sequence>
<dbReference type="AlphaFoldDB" id="A0A830HJB7"/>
<evidence type="ECO:0000313" key="1">
    <source>
        <dbReference type="EMBL" id="GHP05661.1"/>
    </source>
</evidence>
<comment type="caution">
    <text evidence="1">The sequence shown here is derived from an EMBL/GenBank/DDBJ whole genome shotgun (WGS) entry which is preliminary data.</text>
</comment>
<organism evidence="1 2">
    <name type="scientific">Pycnococcus provasolii</name>
    <dbReference type="NCBI Taxonomy" id="41880"/>
    <lineage>
        <taxon>Eukaryota</taxon>
        <taxon>Viridiplantae</taxon>
        <taxon>Chlorophyta</taxon>
        <taxon>Pseudoscourfieldiophyceae</taxon>
        <taxon>Pseudoscourfieldiales</taxon>
        <taxon>Pycnococcaceae</taxon>
        <taxon>Pycnococcus</taxon>
    </lineage>
</organism>
<accession>A0A830HJB7</accession>
<name>A0A830HJB7_9CHLO</name>
<dbReference type="Proteomes" id="UP000660262">
    <property type="component" value="Unassembled WGS sequence"/>
</dbReference>
<proteinExistence type="predicted"/>